<accession>A0A5C7T8E6</accession>
<gene>
    <name evidence="4" type="ORF">E6Q80_00610</name>
</gene>
<dbReference type="RefSeq" id="WP_276656251.1">
    <property type="nucleotide sequence ID" value="NZ_SSFD01000012.1"/>
</dbReference>
<protein>
    <recommendedName>
        <fullName evidence="6">Conjugal transfer protein TraB</fullName>
    </recommendedName>
</protein>
<reference evidence="4 5" key="1">
    <citation type="submission" date="2018-09" db="EMBL/GenBank/DDBJ databases">
        <title>Metagenome Assembled Genomes from an Advanced Water Purification Facility.</title>
        <authorList>
            <person name="Stamps B.W."/>
            <person name="Spear J.R."/>
        </authorList>
    </citation>
    <scope>NUCLEOTIDE SEQUENCE [LARGE SCALE GENOMIC DNA]</scope>
    <source>
        <strain evidence="4">Bin_27_1</strain>
    </source>
</reference>
<feature type="transmembrane region" description="Helical" evidence="3">
    <location>
        <begin position="18"/>
        <end position="39"/>
    </location>
</feature>
<keyword evidence="3" id="KW-0472">Membrane</keyword>
<evidence type="ECO:0000256" key="3">
    <source>
        <dbReference type="SAM" id="Phobius"/>
    </source>
</evidence>
<organism evidence="4 5">
    <name type="scientific">Thauera aminoaromatica</name>
    <dbReference type="NCBI Taxonomy" id="164330"/>
    <lineage>
        <taxon>Bacteria</taxon>
        <taxon>Pseudomonadati</taxon>
        <taxon>Pseudomonadota</taxon>
        <taxon>Betaproteobacteria</taxon>
        <taxon>Rhodocyclales</taxon>
        <taxon>Zoogloeaceae</taxon>
        <taxon>Thauera</taxon>
    </lineage>
</organism>
<dbReference type="Proteomes" id="UP000321192">
    <property type="component" value="Unassembled WGS sequence"/>
</dbReference>
<sequence length="410" mass="43647">MPKITPGKAATPVRKKQLIILAGLVVFVGAVVLIAAMMAHDSTPKRQVIKKDDISEKSFLRPTDQVAPSDAWRAQEGSRIDALTQQLDAMRRELEAQQLISKQALETATKAKERPSAASLRVPPPPPEPAVTDLEATPPQVIPRPPVRVAATNPAQPPGQLQPVMPPPRLLSSIDLTEPQLANTKGSGQGASGRGRNQDKPQTAENYLPSGTFIRAVNLSGLDAPTGGQNQNDPHPVVFRLVDHAMLPNKFRANVKECRVTGNGYGDISSERAFIRLDRLSCIDENGGAIDVDIKGYVAGEDGKAGMRGRLVEKTGQILANALLVSVAGGIGQAFSADATTTSTSALGSVSTVSAGKEFQAGFGDGIKDSMDRLARYYIALAEKMFPIVEVDAGRMVDIVLTQGISIERQ</sequence>
<evidence type="ECO:0000256" key="1">
    <source>
        <dbReference type="SAM" id="Coils"/>
    </source>
</evidence>
<keyword evidence="1" id="KW-0175">Coiled coil</keyword>
<feature type="coiled-coil region" evidence="1">
    <location>
        <begin position="73"/>
        <end position="100"/>
    </location>
</feature>
<dbReference type="AlphaFoldDB" id="A0A5C7T8E6"/>
<dbReference type="Pfam" id="PF03743">
    <property type="entry name" value="TrbI"/>
    <property type="match status" value="1"/>
</dbReference>
<evidence type="ECO:0000313" key="5">
    <source>
        <dbReference type="Proteomes" id="UP000321192"/>
    </source>
</evidence>
<keyword evidence="3" id="KW-0812">Transmembrane</keyword>
<evidence type="ECO:0000256" key="2">
    <source>
        <dbReference type="SAM" id="MobiDB-lite"/>
    </source>
</evidence>
<comment type="caution">
    <text evidence="4">The sequence shown here is derived from an EMBL/GenBank/DDBJ whole genome shotgun (WGS) entry which is preliminary data.</text>
</comment>
<keyword evidence="3" id="KW-1133">Transmembrane helix</keyword>
<dbReference type="CDD" id="cd16430">
    <property type="entry name" value="TraB"/>
    <property type="match status" value="1"/>
</dbReference>
<feature type="region of interest" description="Disordered" evidence="2">
    <location>
        <begin position="107"/>
        <end position="206"/>
    </location>
</feature>
<name>A0A5C7T8E6_THASP</name>
<dbReference type="EMBL" id="SSFD01000012">
    <property type="protein sequence ID" value="TXH92273.1"/>
    <property type="molecule type" value="Genomic_DNA"/>
</dbReference>
<dbReference type="InterPro" id="IPR005498">
    <property type="entry name" value="T4SS_VirB10/TraB/TrbI"/>
</dbReference>
<proteinExistence type="predicted"/>
<evidence type="ECO:0000313" key="4">
    <source>
        <dbReference type="EMBL" id="TXH92273.1"/>
    </source>
</evidence>
<evidence type="ECO:0008006" key="6">
    <source>
        <dbReference type="Google" id="ProtNLM"/>
    </source>
</evidence>